<dbReference type="InterPro" id="IPR046529">
    <property type="entry name" value="DUF6594"/>
</dbReference>
<dbReference type="InterPro" id="IPR023213">
    <property type="entry name" value="CAT-like_dom_sf"/>
</dbReference>
<keyword evidence="2" id="KW-0812">Transmembrane</keyword>
<protein>
    <recommendedName>
        <fullName evidence="3">DUF6594 domain-containing protein</fullName>
    </recommendedName>
</protein>
<gene>
    <name evidence="4" type="ORF">GT037_001219</name>
</gene>
<keyword evidence="2" id="KW-1133">Transmembrane helix</keyword>
<keyword evidence="5" id="KW-1185">Reference proteome</keyword>
<dbReference type="Proteomes" id="UP000596902">
    <property type="component" value="Unassembled WGS sequence"/>
</dbReference>
<evidence type="ECO:0000256" key="2">
    <source>
        <dbReference type="SAM" id="Phobius"/>
    </source>
</evidence>
<evidence type="ECO:0000259" key="3">
    <source>
        <dbReference type="Pfam" id="PF20237"/>
    </source>
</evidence>
<dbReference type="PANTHER" id="PTHR34502">
    <property type="entry name" value="DUF6594 DOMAIN-CONTAINING PROTEIN-RELATED"/>
    <property type="match status" value="1"/>
</dbReference>
<accession>A0A8H7BI21</accession>
<name>A0A8H7BI21_9PLEO</name>
<dbReference type="EMBL" id="JAAABM010000001">
    <property type="protein sequence ID" value="KAF7682243.1"/>
    <property type="molecule type" value="Genomic_DNA"/>
</dbReference>
<evidence type="ECO:0000256" key="1">
    <source>
        <dbReference type="SAM" id="MobiDB-lite"/>
    </source>
</evidence>
<dbReference type="PANTHER" id="PTHR34502:SF3">
    <property type="entry name" value="DUF6594 DOMAIN-CONTAINING PROTEIN"/>
    <property type="match status" value="1"/>
</dbReference>
<dbReference type="AlphaFoldDB" id="A0A8H7BI21"/>
<feature type="transmembrane region" description="Helical" evidence="2">
    <location>
        <begin position="398"/>
        <end position="419"/>
    </location>
</feature>
<dbReference type="Pfam" id="PF20237">
    <property type="entry name" value="DUF6594"/>
    <property type="match status" value="1"/>
</dbReference>
<feature type="domain" description="DUF6594" evidence="3">
    <location>
        <begin position="194"/>
        <end position="424"/>
    </location>
</feature>
<sequence>MCPQPLSIPVTNLGCLAAASTRSRRPAIAFLYNSRQPARSQGHHLQGYPASLNTLAATMATDMLQAEPFQAAEDQHLDSAPQVQTPLTKSGVGHITNPEAAEARFRKGDLVRKKASASTGAQTKAAYSIYASRNSPHGWVEYQLKDFYTHKVDETENKRPGVLKRVTGSFRSEPDPIFVTETNTRTLEGTPNGFPRLAAFQASDTNFALYRSFSYLHSRVLLDLQDEITSLEAELDEIDLEDSFEDQRRLMSRDYDASQPHDEGAPRSRRVVLREIKIKLLEYDEVLMKARDLQSFQKPSDRNYRSLRRYCYKKKPLLDEGLESIRTKEDMVTIHNGREWATFDGGVETVIGQTDKFLQKVFRTKTPPLQKYFRTPEAQEKTTDPDISYYSSSRIDKLVNILITFIIFCLLVIPVITMYQLTNTAAHIEIDPSGNSTTTSTIDTNKRDTFNAVASKSFTMSSLTSVSTAQPGVFSQVPADIVVPLHSRDDTNQNRNISIEFTMRFDDVLDSQKLVDSLWKLLEKPGWNKVGARLRLSTTNGRLEYHIPSHYTKERPPVNFTQKTYDMRFEEHPIGRKFPVVDEHNDSVQSFDVLDSLREITQTENSTTVLDDWIHTDKAQLGLHVVSFKDTTLVTLTWLHTLLDAMGRQALLKAWQAVLEGRDDDVPEFWGFDFDPLAQLGAPLDEDRTTVEDKSTPDVKVREKKQESPSPASETKKAPTGRMLYVPASYMARLRTKAMNDLTSLDASQITYNTSNSSEPKPFLSDGDIFSAWLVKHLVSADATLLKSPPVRPVIFVNVLGMRDVLSTSSTKYKVLIPRGTAFIGNAATGIVSPFSLKQFLDMPLGHIAARIRKDLVEQGNREAVEASQRASRIEQQTNMAPPDAQMAPAVFVVSNWAKAKLFEVNFSAAVVSRTDNQGGPVGKSTTGKPTYIHVYGTDKRASGSGVGPGGIGNCVGKDARGGYWLGGICSGGWAERFEKAVLSDA</sequence>
<dbReference type="GeneID" id="62199444"/>
<comment type="caution">
    <text evidence="4">The sequence shown here is derived from an EMBL/GenBank/DDBJ whole genome shotgun (WGS) entry which is preliminary data.</text>
</comment>
<reference evidence="4" key="1">
    <citation type="submission" date="2020-01" db="EMBL/GenBank/DDBJ databases">
        <authorList>
            <person name="Feng Z.H.Z."/>
        </authorList>
    </citation>
    <scope>NUCLEOTIDE SEQUENCE</scope>
    <source>
        <strain evidence="4">CBS107.38</strain>
    </source>
</reference>
<dbReference type="Gene3D" id="3.30.559.10">
    <property type="entry name" value="Chloramphenicol acetyltransferase-like domain"/>
    <property type="match status" value="2"/>
</dbReference>
<reference evidence="4" key="2">
    <citation type="submission" date="2020-08" db="EMBL/GenBank/DDBJ databases">
        <title>Draft Genome Sequence of Cumin Blight Pathogen Alternaria burnsii.</title>
        <authorList>
            <person name="Feng Z."/>
        </authorList>
    </citation>
    <scope>NUCLEOTIDE SEQUENCE</scope>
    <source>
        <strain evidence="4">CBS107.38</strain>
    </source>
</reference>
<keyword evidence="2" id="KW-0472">Membrane</keyword>
<feature type="compositionally biased region" description="Basic and acidic residues" evidence="1">
    <location>
        <begin position="685"/>
        <end position="707"/>
    </location>
</feature>
<dbReference type="RefSeq" id="XP_038792122.1">
    <property type="nucleotide sequence ID" value="XM_038926266.1"/>
</dbReference>
<proteinExistence type="predicted"/>
<evidence type="ECO:0000313" key="4">
    <source>
        <dbReference type="EMBL" id="KAF7682243.1"/>
    </source>
</evidence>
<feature type="region of interest" description="Disordered" evidence="1">
    <location>
        <begin position="683"/>
        <end position="719"/>
    </location>
</feature>
<evidence type="ECO:0000313" key="5">
    <source>
        <dbReference type="Proteomes" id="UP000596902"/>
    </source>
</evidence>
<organism evidence="4 5">
    <name type="scientific">Alternaria burnsii</name>
    <dbReference type="NCBI Taxonomy" id="1187904"/>
    <lineage>
        <taxon>Eukaryota</taxon>
        <taxon>Fungi</taxon>
        <taxon>Dikarya</taxon>
        <taxon>Ascomycota</taxon>
        <taxon>Pezizomycotina</taxon>
        <taxon>Dothideomycetes</taxon>
        <taxon>Pleosporomycetidae</taxon>
        <taxon>Pleosporales</taxon>
        <taxon>Pleosporineae</taxon>
        <taxon>Pleosporaceae</taxon>
        <taxon>Alternaria</taxon>
        <taxon>Alternaria sect. Alternaria</taxon>
    </lineage>
</organism>